<comment type="subcellular location">
    <subcellularLocation>
        <location evidence="1">Cell membrane</location>
        <topology evidence="1">Multi-pass membrane protein</topology>
    </subcellularLocation>
</comment>
<dbReference type="Pfam" id="PF03773">
    <property type="entry name" value="ArsP_1"/>
    <property type="match status" value="1"/>
</dbReference>
<feature type="transmembrane region" description="Helical" evidence="8">
    <location>
        <begin position="46"/>
        <end position="65"/>
    </location>
</feature>
<feature type="region of interest" description="Disordered" evidence="7">
    <location>
        <begin position="1"/>
        <end position="42"/>
    </location>
</feature>
<keyword evidence="4 8" id="KW-0812">Transmembrane</keyword>
<accession>A0A844T9Q3</accession>
<proteinExistence type="inferred from homology"/>
<dbReference type="InterPro" id="IPR005524">
    <property type="entry name" value="DUF318"/>
</dbReference>
<organism evidence="9 10">
    <name type="scientific">Bradyrhizobium cajani</name>
    <dbReference type="NCBI Taxonomy" id="1928661"/>
    <lineage>
        <taxon>Bacteria</taxon>
        <taxon>Pseudomonadati</taxon>
        <taxon>Pseudomonadota</taxon>
        <taxon>Alphaproteobacteria</taxon>
        <taxon>Hyphomicrobiales</taxon>
        <taxon>Nitrobacteraceae</taxon>
        <taxon>Bradyrhizobium</taxon>
    </lineage>
</organism>
<sequence>MVAALNQDGHPLRADPSPLSESSPREPAPAEDAESEPRPGRVRKPIGWSTIIIAVLVAVSAGLVWRRDGTAGVLDILTHDLSLFGGILPRVLAGCLLGALISEILPHEKVSRSLGPKSGLMGLLIGTAFGAILPGGPFTAYPVASALLAVGADFGATIAMVVSWTLIGYGRAVAWEIPIMGTDFTLWRIVISLPLPVLAGALGRFVYVRLYPKPAMKDDET</sequence>
<evidence type="ECO:0000256" key="6">
    <source>
        <dbReference type="ARBA" id="ARBA00023136"/>
    </source>
</evidence>
<dbReference type="EMBL" id="WQNE01000003">
    <property type="protein sequence ID" value="MVT72754.1"/>
    <property type="molecule type" value="Genomic_DNA"/>
</dbReference>
<gene>
    <name evidence="9" type="ORF">GPL20_06465</name>
</gene>
<evidence type="ECO:0000313" key="9">
    <source>
        <dbReference type="EMBL" id="MVT72754.1"/>
    </source>
</evidence>
<evidence type="ECO:0000256" key="2">
    <source>
        <dbReference type="ARBA" id="ARBA00006386"/>
    </source>
</evidence>
<evidence type="ECO:0000313" key="10">
    <source>
        <dbReference type="Proteomes" id="UP000449969"/>
    </source>
</evidence>
<feature type="transmembrane region" description="Helical" evidence="8">
    <location>
        <begin position="121"/>
        <end position="140"/>
    </location>
</feature>
<keyword evidence="10" id="KW-1185">Reference proteome</keyword>
<evidence type="ECO:0000256" key="3">
    <source>
        <dbReference type="ARBA" id="ARBA00022475"/>
    </source>
</evidence>
<feature type="transmembrane region" description="Helical" evidence="8">
    <location>
        <begin position="187"/>
        <end position="207"/>
    </location>
</feature>
<evidence type="ECO:0000256" key="7">
    <source>
        <dbReference type="SAM" id="MobiDB-lite"/>
    </source>
</evidence>
<evidence type="ECO:0000256" key="1">
    <source>
        <dbReference type="ARBA" id="ARBA00004651"/>
    </source>
</evidence>
<evidence type="ECO:0000256" key="5">
    <source>
        <dbReference type="ARBA" id="ARBA00022989"/>
    </source>
</evidence>
<protein>
    <submittedName>
        <fullName evidence="9">Permease</fullName>
    </submittedName>
</protein>
<evidence type="ECO:0000256" key="4">
    <source>
        <dbReference type="ARBA" id="ARBA00022692"/>
    </source>
</evidence>
<reference evidence="9 10" key="1">
    <citation type="submission" date="2019-12" db="EMBL/GenBank/DDBJ databases">
        <title>Draft genome sequences Bradyrhizobium cajani AMBPC1010, Bradyrhizobium pachyrhizi AMBPC1040 and Bradyrhizobium yuanmingense ALSPC3051, three plant growth promoting strains isolated from nodules of Cajanus cajan L. in Dominican Republic.</title>
        <authorList>
            <person name="Flores-Felix J.D."/>
            <person name="Araujo J."/>
            <person name="Diaz-Alcantara C."/>
            <person name="Gonzalez-Andres F."/>
            <person name="Velazquez E."/>
        </authorList>
    </citation>
    <scope>NUCLEOTIDE SEQUENCE [LARGE SCALE GENOMIC DNA]</scope>
    <source>
        <strain evidence="9 10">1010</strain>
    </source>
</reference>
<name>A0A844T9Q3_9BRAD</name>
<feature type="transmembrane region" description="Helical" evidence="8">
    <location>
        <begin position="147"/>
        <end position="167"/>
    </location>
</feature>
<dbReference type="AlphaFoldDB" id="A0A844T9Q3"/>
<dbReference type="GO" id="GO:0005886">
    <property type="term" value="C:plasma membrane"/>
    <property type="evidence" value="ECO:0007669"/>
    <property type="project" value="UniProtKB-SubCell"/>
</dbReference>
<keyword evidence="3" id="KW-1003">Cell membrane</keyword>
<dbReference type="Proteomes" id="UP000449969">
    <property type="component" value="Unassembled WGS sequence"/>
</dbReference>
<keyword evidence="5 8" id="KW-1133">Transmembrane helix</keyword>
<comment type="similarity">
    <text evidence="2">Belongs to the UPF0718 family.</text>
</comment>
<keyword evidence="6 8" id="KW-0472">Membrane</keyword>
<evidence type="ECO:0000256" key="8">
    <source>
        <dbReference type="SAM" id="Phobius"/>
    </source>
</evidence>
<feature type="transmembrane region" description="Helical" evidence="8">
    <location>
        <begin position="77"/>
        <end position="101"/>
    </location>
</feature>
<comment type="caution">
    <text evidence="9">The sequence shown here is derived from an EMBL/GenBank/DDBJ whole genome shotgun (WGS) entry which is preliminary data.</text>
</comment>